<feature type="domain" description="PTS EIIB type-4" evidence="8">
    <location>
        <begin position="2"/>
        <end position="160"/>
    </location>
</feature>
<keyword evidence="7" id="KW-0418">Kinase</keyword>
<protein>
    <submittedName>
        <fullName evidence="9">PTS sugar transporter subunit IIB</fullName>
        <ecNumber evidence="9">2.7.1.-</ecNumber>
    </submittedName>
</protein>
<evidence type="ECO:0000256" key="7">
    <source>
        <dbReference type="ARBA" id="ARBA00022777"/>
    </source>
</evidence>
<organism evidence="9 10">
    <name type="scientific">Enterococcus lemanii</name>
    <dbReference type="NCBI Taxonomy" id="1159752"/>
    <lineage>
        <taxon>Bacteria</taxon>
        <taxon>Bacillati</taxon>
        <taxon>Bacillota</taxon>
        <taxon>Bacilli</taxon>
        <taxon>Lactobacillales</taxon>
        <taxon>Enterococcaceae</taxon>
        <taxon>Enterococcus</taxon>
    </lineage>
</organism>
<keyword evidence="5 9" id="KW-0808">Transferase</keyword>
<dbReference type="GO" id="GO:0016740">
    <property type="term" value="F:transferase activity"/>
    <property type="evidence" value="ECO:0007669"/>
    <property type="project" value="UniProtKB-KW"/>
</dbReference>
<gene>
    <name evidence="9" type="ORF">ACFO5I_03700</name>
</gene>
<dbReference type="EMBL" id="JBHSGS010000018">
    <property type="protein sequence ID" value="MFC4718849.1"/>
    <property type="molecule type" value="Genomic_DNA"/>
</dbReference>
<dbReference type="RefSeq" id="WP_204654127.1">
    <property type="nucleotide sequence ID" value="NZ_JAFBFD010000020.1"/>
</dbReference>
<dbReference type="PROSITE" id="PS51101">
    <property type="entry name" value="PTS_EIIB_TYPE_4"/>
    <property type="match status" value="1"/>
</dbReference>
<evidence type="ECO:0000259" key="8">
    <source>
        <dbReference type="PROSITE" id="PS51101"/>
    </source>
</evidence>
<dbReference type="InterPro" id="IPR036667">
    <property type="entry name" value="PTS_IIB_sorbose-sp_sf"/>
</dbReference>
<evidence type="ECO:0000256" key="5">
    <source>
        <dbReference type="ARBA" id="ARBA00022679"/>
    </source>
</evidence>
<evidence type="ECO:0000313" key="10">
    <source>
        <dbReference type="Proteomes" id="UP001595969"/>
    </source>
</evidence>
<keyword evidence="4 9" id="KW-0762">Sugar transport</keyword>
<reference evidence="10" key="1">
    <citation type="journal article" date="2019" name="Int. J. Syst. Evol. Microbiol.">
        <title>The Global Catalogue of Microorganisms (GCM) 10K type strain sequencing project: providing services to taxonomists for standard genome sequencing and annotation.</title>
        <authorList>
            <consortium name="The Broad Institute Genomics Platform"/>
            <consortium name="The Broad Institute Genome Sequencing Center for Infectious Disease"/>
            <person name="Wu L."/>
            <person name="Ma J."/>
        </authorList>
    </citation>
    <scope>NUCLEOTIDE SEQUENCE [LARGE SCALE GENOMIC DNA]</scope>
    <source>
        <strain evidence="10">CGMCC 1.19032</strain>
    </source>
</reference>
<keyword evidence="3" id="KW-0963">Cytoplasm</keyword>
<comment type="subcellular location">
    <subcellularLocation>
        <location evidence="1">Cytoplasm</location>
    </subcellularLocation>
</comment>
<evidence type="ECO:0000313" key="9">
    <source>
        <dbReference type="EMBL" id="MFC4718849.1"/>
    </source>
</evidence>
<dbReference type="Pfam" id="PF03830">
    <property type="entry name" value="PTSIIB_sorb"/>
    <property type="match status" value="1"/>
</dbReference>
<dbReference type="InterPro" id="IPR004720">
    <property type="entry name" value="PTS_IIB_sorbose-sp"/>
</dbReference>
<sequence length="160" mass="17841">MEMKGIRNIRIDDRLIHGQVATMWSNKLGVTRLMVANDAVATNDIQKQVLRMAVPAGIASSIISKETAIQNIKAGKYEGQNVLLIVKSPVDLLPFVENGLDIQNINVGNMSSRKDTEVLKPNISVTKEERQAFEKLLEKGIEITTIMTPDDKKTWLKDIL</sequence>
<dbReference type="SUPFAM" id="SSF52728">
    <property type="entry name" value="PTS IIb component"/>
    <property type="match status" value="1"/>
</dbReference>
<keyword evidence="6" id="KW-0598">Phosphotransferase system</keyword>
<dbReference type="Gene3D" id="3.40.35.10">
    <property type="entry name" value="Phosphotransferase system, sorbose subfamily IIB component"/>
    <property type="match status" value="1"/>
</dbReference>
<keyword evidence="2" id="KW-0813">Transport</keyword>
<evidence type="ECO:0000256" key="6">
    <source>
        <dbReference type="ARBA" id="ARBA00022683"/>
    </source>
</evidence>
<dbReference type="Proteomes" id="UP001595969">
    <property type="component" value="Unassembled WGS sequence"/>
</dbReference>
<evidence type="ECO:0000256" key="4">
    <source>
        <dbReference type="ARBA" id="ARBA00022597"/>
    </source>
</evidence>
<name>A0ABV9MUX7_9ENTE</name>
<dbReference type="EC" id="2.7.1.-" evidence="9"/>
<evidence type="ECO:0000256" key="3">
    <source>
        <dbReference type="ARBA" id="ARBA00022490"/>
    </source>
</evidence>
<keyword evidence="10" id="KW-1185">Reference proteome</keyword>
<evidence type="ECO:0000256" key="1">
    <source>
        <dbReference type="ARBA" id="ARBA00004496"/>
    </source>
</evidence>
<evidence type="ECO:0000256" key="2">
    <source>
        <dbReference type="ARBA" id="ARBA00022448"/>
    </source>
</evidence>
<accession>A0ABV9MUX7</accession>
<comment type="caution">
    <text evidence="9">The sequence shown here is derived from an EMBL/GenBank/DDBJ whole genome shotgun (WGS) entry which is preliminary data.</text>
</comment>
<proteinExistence type="predicted"/>